<keyword evidence="3" id="KW-1185">Reference proteome</keyword>
<evidence type="ECO:0000313" key="3">
    <source>
        <dbReference type="Proteomes" id="UP000078540"/>
    </source>
</evidence>
<accession>A0A195B6X4</accession>
<feature type="compositionally biased region" description="Polar residues" evidence="1">
    <location>
        <begin position="26"/>
        <end position="37"/>
    </location>
</feature>
<gene>
    <name evidence="2" type="ORF">ALC53_09538</name>
</gene>
<organism evidence="2 3">
    <name type="scientific">Atta colombica</name>
    <dbReference type="NCBI Taxonomy" id="520822"/>
    <lineage>
        <taxon>Eukaryota</taxon>
        <taxon>Metazoa</taxon>
        <taxon>Ecdysozoa</taxon>
        <taxon>Arthropoda</taxon>
        <taxon>Hexapoda</taxon>
        <taxon>Insecta</taxon>
        <taxon>Pterygota</taxon>
        <taxon>Neoptera</taxon>
        <taxon>Endopterygota</taxon>
        <taxon>Hymenoptera</taxon>
        <taxon>Apocrita</taxon>
        <taxon>Aculeata</taxon>
        <taxon>Formicoidea</taxon>
        <taxon>Formicidae</taxon>
        <taxon>Myrmicinae</taxon>
        <taxon>Atta</taxon>
    </lineage>
</organism>
<dbReference type="AlphaFoldDB" id="A0A195B6X4"/>
<evidence type="ECO:0000313" key="2">
    <source>
        <dbReference type="EMBL" id="KYM80012.1"/>
    </source>
</evidence>
<reference evidence="2 3" key="1">
    <citation type="submission" date="2015-09" db="EMBL/GenBank/DDBJ databases">
        <title>Atta colombica WGS genome.</title>
        <authorList>
            <person name="Nygaard S."/>
            <person name="Hu H."/>
            <person name="Boomsma J."/>
            <person name="Zhang G."/>
        </authorList>
    </citation>
    <scope>NUCLEOTIDE SEQUENCE [LARGE SCALE GENOMIC DNA]</scope>
    <source>
        <strain evidence="2">Treedump-2</strain>
        <tissue evidence="2">Whole body</tissue>
    </source>
</reference>
<feature type="region of interest" description="Disordered" evidence="1">
    <location>
        <begin position="1"/>
        <end position="37"/>
    </location>
</feature>
<evidence type="ECO:0000256" key="1">
    <source>
        <dbReference type="SAM" id="MobiDB-lite"/>
    </source>
</evidence>
<dbReference type="EMBL" id="KQ976579">
    <property type="protein sequence ID" value="KYM80012.1"/>
    <property type="molecule type" value="Genomic_DNA"/>
</dbReference>
<name>A0A195B6X4_9HYME</name>
<sequence>MDPKEKKKKTADQKGGMAGEREDSPQESSGPGNFTGITTLERFCNSLSPSRRAITFSSRKFRIAFEREEKWDEWIENVIILMNI</sequence>
<protein>
    <submittedName>
        <fullName evidence="2">Uncharacterized protein</fullName>
    </submittedName>
</protein>
<dbReference type="Proteomes" id="UP000078540">
    <property type="component" value="Unassembled WGS sequence"/>
</dbReference>
<proteinExistence type="predicted"/>